<accession>G3P360</accession>
<protein>
    <submittedName>
        <fullName evidence="1">Uncharacterized protein</fullName>
    </submittedName>
</protein>
<dbReference type="Bgee" id="ENSGACG00000009121">
    <property type="expression patterns" value="Expressed in spleen and 12 other cell types or tissues"/>
</dbReference>
<organism evidence="1">
    <name type="scientific">Gasterosteus aculeatus</name>
    <name type="common">Three-spined stickleback</name>
    <dbReference type="NCBI Taxonomy" id="69293"/>
    <lineage>
        <taxon>Eukaryota</taxon>
        <taxon>Metazoa</taxon>
        <taxon>Chordata</taxon>
        <taxon>Craniata</taxon>
        <taxon>Vertebrata</taxon>
        <taxon>Euteleostomi</taxon>
        <taxon>Actinopterygii</taxon>
        <taxon>Neopterygii</taxon>
        <taxon>Teleostei</taxon>
        <taxon>Neoteleostei</taxon>
        <taxon>Acanthomorphata</taxon>
        <taxon>Eupercaria</taxon>
        <taxon>Perciformes</taxon>
        <taxon>Cottioidei</taxon>
        <taxon>Gasterosteales</taxon>
        <taxon>Gasterosteidae</taxon>
        <taxon>Gasterosteus</taxon>
    </lineage>
</organism>
<reference evidence="1" key="1">
    <citation type="submission" date="2006-01" db="EMBL/GenBank/DDBJ databases">
        <authorList>
            <person name="Lindblad-Toh K."/>
            <person name="Mauceli E."/>
            <person name="Grabherr M."/>
            <person name="Chang J.L."/>
            <person name="Lander E.S."/>
        </authorList>
    </citation>
    <scope>NUCLEOTIDE SEQUENCE [LARGE SCALE GENOMIC DNA]</scope>
</reference>
<dbReference type="InParanoid" id="G3P360"/>
<dbReference type="Ensembl" id="ENSGACT00000012057.1">
    <property type="protein sequence ID" value="ENSGACP00000012033.1"/>
    <property type="gene ID" value="ENSGACG00000009121.1"/>
</dbReference>
<name>G3P360_GASAC</name>
<proteinExistence type="predicted"/>
<sequence length="144" mass="15231">LPGAEVSLWYLCFVSPRSQLLLCVRVAPSAGRHPGAVGPPAGPHHPDLPRGALLRRGRRLLCSDHGPLHEHSVCPGAADRPRRSSAPAACTGSCSLHIFLQEEAPSGLLHHGAERTRGGAERPIIQASGSACVPRVGLSGERRW</sequence>
<dbReference type="AlphaFoldDB" id="G3P360"/>
<reference evidence="1" key="2">
    <citation type="submission" date="2024-04" db="UniProtKB">
        <authorList>
            <consortium name="Ensembl"/>
        </authorList>
    </citation>
    <scope>IDENTIFICATION</scope>
</reference>
<evidence type="ECO:0000313" key="1">
    <source>
        <dbReference type="Ensembl" id="ENSGACP00000012033.1"/>
    </source>
</evidence>